<dbReference type="InterPro" id="IPR037221">
    <property type="entry name" value="H-type_lectin_dom_sf"/>
</dbReference>
<organism evidence="1 2">
    <name type="scientific">Parasphingorhabdus halotolerans</name>
    <dbReference type="NCBI Taxonomy" id="2725558"/>
    <lineage>
        <taxon>Bacteria</taxon>
        <taxon>Pseudomonadati</taxon>
        <taxon>Pseudomonadota</taxon>
        <taxon>Alphaproteobacteria</taxon>
        <taxon>Sphingomonadales</taxon>
        <taxon>Sphingomonadaceae</taxon>
        <taxon>Parasphingorhabdus</taxon>
    </lineage>
</organism>
<proteinExistence type="predicted"/>
<dbReference type="RefSeq" id="WP_168819089.1">
    <property type="nucleotide sequence ID" value="NZ_CP051217.1"/>
</dbReference>
<dbReference type="SUPFAM" id="SSF141086">
    <property type="entry name" value="Agglutinin HPA-like"/>
    <property type="match status" value="1"/>
</dbReference>
<evidence type="ECO:0000313" key="1">
    <source>
        <dbReference type="EMBL" id="QJB69203.1"/>
    </source>
</evidence>
<name>A0A6H2DMI9_9SPHN</name>
<evidence type="ECO:0000313" key="2">
    <source>
        <dbReference type="Proteomes" id="UP000501600"/>
    </source>
</evidence>
<evidence type="ECO:0008006" key="3">
    <source>
        <dbReference type="Google" id="ProtNLM"/>
    </source>
</evidence>
<dbReference type="EMBL" id="CP051217">
    <property type="protein sequence ID" value="QJB69203.1"/>
    <property type="molecule type" value="Genomic_DNA"/>
</dbReference>
<sequence length="486" mass="50349">MIFGMWGRCLSNAHKVLVVPLLIAVGACLAMPAHAGRLEAGSFTAHDTSANSLPVRVNFQQTFDTVPVVVALLGNNGSDAAKIRITNVSTTGFDELILEPDSFDGPHAAETIHYLAVEPGRHVLPDGRIIEAGLASVSAVQHGSGVAGPESWASVSFSAPLQGTASLISHIQTANSETRTVASQSSQPFLTATTQNLSATGFQVALERSETSGGPIPSSETVGWVAFPAGFSGTFPDISSSTITWSAVNSANNIRGWDNGCFTSSFGQTSASAIVIAKKNSHNGGDGGWLRRCSLSSTTIGLTVDEDTSRDTERGHISESASIIAFSGSFHANLRPNISVSKTSVSFTDTLGGGFALPSATVEYLISVQNSGNAPPNYNSLVITEALPAQMALVVTDFGGGTLGPVQFQEGSPASGLVYSFIALGSTTDSISFSTDGLNFNYTPIDSGDSTDASVTHIRITPTGYLAPDTGSGPAGFNLRLRGKIK</sequence>
<dbReference type="Gene3D" id="2.60.40.2080">
    <property type="match status" value="1"/>
</dbReference>
<protein>
    <recommendedName>
        <fullName evidence="3">DUF11 domain-containing protein</fullName>
    </recommendedName>
</protein>
<accession>A0A6H2DMI9</accession>
<gene>
    <name evidence="1" type="ORF">HF685_07860</name>
</gene>
<dbReference type="AlphaFoldDB" id="A0A6H2DMI9"/>
<dbReference type="Proteomes" id="UP000501600">
    <property type="component" value="Chromosome"/>
</dbReference>
<keyword evidence="2" id="KW-1185">Reference proteome</keyword>
<reference evidence="1 2" key="1">
    <citation type="submission" date="2020-04" db="EMBL/GenBank/DDBJ databases">
        <title>Genome sequence for Sphingorhabdus sp. strain M1.</title>
        <authorList>
            <person name="Park S.-J."/>
        </authorList>
    </citation>
    <scope>NUCLEOTIDE SEQUENCE [LARGE SCALE GENOMIC DNA]</scope>
    <source>
        <strain evidence="1 2">JK6</strain>
    </source>
</reference>
<dbReference type="KEGG" id="phao:HF685_07860"/>